<dbReference type="EMBL" id="SOBT01000009">
    <property type="protein sequence ID" value="TDU28594.1"/>
    <property type="molecule type" value="Genomic_DNA"/>
</dbReference>
<feature type="transmembrane region" description="Helical" evidence="1">
    <location>
        <begin position="21"/>
        <end position="39"/>
    </location>
</feature>
<feature type="transmembrane region" description="Helical" evidence="1">
    <location>
        <begin position="45"/>
        <end position="63"/>
    </location>
</feature>
<keyword evidence="1" id="KW-1133">Transmembrane helix</keyword>
<keyword evidence="3" id="KW-1185">Reference proteome</keyword>
<dbReference type="AlphaFoldDB" id="A0A4R7P4A0"/>
<feature type="transmembrane region" description="Helical" evidence="1">
    <location>
        <begin position="163"/>
        <end position="183"/>
    </location>
</feature>
<feature type="transmembrane region" description="Helical" evidence="1">
    <location>
        <begin position="203"/>
        <end position="223"/>
    </location>
</feature>
<sequence length="443" mass="48790">MSLLRNPEFLRHVWLELTPQRLLATPLILGLIVLIVSQVEIASLGLPTVSMGLFVGMTALWGAKLASDSLNNELTQGTWDNQRLSGMGAWQMTLGKLAGGPVFAWYGGALSLVVFALTTPWNWASLRMLLTALAVAISLHALALLSALLAWRKQPRSTATPRSRGASILLLIVFGPQVFFMLPGDEPAGNVHWYAWHIPAPEFLLACVLLAMFWATLGLYRVMREELSFRDPPNAWIAFLLFLFVFGGGWFHGGQTSRIFEDLGPVAAHLATCLLICLVANYGLLFSERKDWVRMRRLVALWRDGQRSRAWELTPKWLATFALSAGVVATFVVACLITEPPMRAIAAACTAAGFLLFLVRDAALVLGLNFARDQSRADSAAAVYLVVLYALLPGLFVAIGLQFLAAVFWPPLLFAQPPWLILMVVQVAVALDFAIKRWRKLPA</sequence>
<reference evidence="2 3" key="1">
    <citation type="submission" date="2019-03" db="EMBL/GenBank/DDBJ databases">
        <title>Genomic Encyclopedia of Type Strains, Phase IV (KMG-IV): sequencing the most valuable type-strain genomes for metagenomic binning, comparative biology and taxonomic classification.</title>
        <authorList>
            <person name="Goeker M."/>
        </authorList>
    </citation>
    <scope>NUCLEOTIDE SEQUENCE [LARGE SCALE GENOMIC DNA]</scope>
    <source>
        <strain evidence="2 3">DSM 26377</strain>
    </source>
</reference>
<dbReference type="Proteomes" id="UP000295341">
    <property type="component" value="Unassembled WGS sequence"/>
</dbReference>
<dbReference type="OrthoDB" id="7328287at2"/>
<evidence type="ECO:0000313" key="2">
    <source>
        <dbReference type="EMBL" id="TDU28594.1"/>
    </source>
</evidence>
<comment type="caution">
    <text evidence="2">The sequence shown here is derived from an EMBL/GenBank/DDBJ whole genome shotgun (WGS) entry which is preliminary data.</text>
</comment>
<dbReference type="RefSeq" id="WP_133882133.1">
    <property type="nucleotide sequence ID" value="NZ_MWIN01000002.1"/>
</dbReference>
<feature type="transmembrane region" description="Helical" evidence="1">
    <location>
        <begin position="235"/>
        <end position="254"/>
    </location>
</feature>
<accession>A0A4R7P4A0</accession>
<name>A0A4R7P4A0_9GAMM</name>
<gene>
    <name evidence="2" type="ORF">DFR24_2969</name>
</gene>
<keyword evidence="1" id="KW-0472">Membrane</keyword>
<feature type="transmembrane region" description="Helical" evidence="1">
    <location>
        <begin position="317"/>
        <end position="339"/>
    </location>
</feature>
<feature type="transmembrane region" description="Helical" evidence="1">
    <location>
        <begin position="266"/>
        <end position="287"/>
    </location>
</feature>
<proteinExistence type="predicted"/>
<keyword evidence="1" id="KW-0812">Transmembrane</keyword>
<feature type="transmembrane region" description="Helical" evidence="1">
    <location>
        <begin position="102"/>
        <end position="123"/>
    </location>
</feature>
<feature type="transmembrane region" description="Helical" evidence="1">
    <location>
        <begin position="345"/>
        <end position="370"/>
    </location>
</feature>
<evidence type="ECO:0000313" key="3">
    <source>
        <dbReference type="Proteomes" id="UP000295341"/>
    </source>
</evidence>
<protein>
    <submittedName>
        <fullName evidence="2">Uncharacterized protein</fullName>
    </submittedName>
</protein>
<feature type="transmembrane region" description="Helical" evidence="1">
    <location>
        <begin position="417"/>
        <end position="435"/>
    </location>
</feature>
<evidence type="ECO:0000256" key="1">
    <source>
        <dbReference type="SAM" id="Phobius"/>
    </source>
</evidence>
<feature type="transmembrane region" description="Helical" evidence="1">
    <location>
        <begin position="129"/>
        <end position="151"/>
    </location>
</feature>
<feature type="transmembrane region" description="Helical" evidence="1">
    <location>
        <begin position="382"/>
        <end position="405"/>
    </location>
</feature>
<organism evidence="2 3">
    <name type="scientific">Panacagrimonas perspica</name>
    <dbReference type="NCBI Taxonomy" id="381431"/>
    <lineage>
        <taxon>Bacteria</taxon>
        <taxon>Pseudomonadati</taxon>
        <taxon>Pseudomonadota</taxon>
        <taxon>Gammaproteobacteria</taxon>
        <taxon>Nevskiales</taxon>
        <taxon>Nevskiaceae</taxon>
        <taxon>Panacagrimonas</taxon>
    </lineage>
</organism>